<proteinExistence type="predicted"/>
<dbReference type="GO" id="GO:0016776">
    <property type="term" value="F:phosphotransferase activity, phosphate group as acceptor"/>
    <property type="evidence" value="ECO:0007669"/>
    <property type="project" value="TreeGrafter"/>
</dbReference>
<gene>
    <name evidence="11" type="ORF">RO21_06205</name>
</gene>
<dbReference type="InterPro" id="IPR017850">
    <property type="entry name" value="Alkaline_phosphatase_core_sf"/>
</dbReference>
<dbReference type="Proteomes" id="UP000036270">
    <property type="component" value="Unassembled WGS sequence"/>
</dbReference>
<keyword evidence="2" id="KW-1003">Cell membrane</keyword>
<dbReference type="GO" id="GO:0005886">
    <property type="term" value="C:plasma membrane"/>
    <property type="evidence" value="ECO:0007669"/>
    <property type="project" value="UniProtKB-SubCell"/>
</dbReference>
<dbReference type="PANTHER" id="PTHR30443:SF0">
    <property type="entry name" value="PHOSPHOETHANOLAMINE TRANSFERASE EPTA"/>
    <property type="match status" value="1"/>
</dbReference>
<feature type="transmembrane region" description="Helical" evidence="8">
    <location>
        <begin position="51"/>
        <end position="71"/>
    </location>
</feature>
<dbReference type="CDD" id="cd16017">
    <property type="entry name" value="LptA"/>
    <property type="match status" value="1"/>
</dbReference>
<dbReference type="RefSeq" id="WP_047976931.1">
    <property type="nucleotide sequence ID" value="NZ_JWIZ01000034.1"/>
</dbReference>
<dbReference type="SUPFAM" id="SSF53649">
    <property type="entry name" value="Alkaline phosphatase-like"/>
    <property type="match status" value="1"/>
</dbReference>
<evidence type="ECO:0000256" key="2">
    <source>
        <dbReference type="ARBA" id="ARBA00022475"/>
    </source>
</evidence>
<evidence type="ECO:0000259" key="10">
    <source>
        <dbReference type="Pfam" id="PF08019"/>
    </source>
</evidence>
<reference evidence="11 12" key="1">
    <citation type="submission" date="2014-12" db="EMBL/GenBank/DDBJ databases">
        <title>Reclassification of Actinobacillus muris as Muribacter muris.</title>
        <authorList>
            <person name="Christensen H."/>
            <person name="Nicklas W."/>
            <person name="Bisgaard M."/>
        </authorList>
    </citation>
    <scope>NUCLEOTIDE SEQUENCE [LARGE SCALE GENOMIC DNA]</scope>
    <source>
        <strain evidence="11 12">Ackerman80-443D</strain>
    </source>
</reference>
<protein>
    <submittedName>
        <fullName evidence="11">Sulfatase</fullName>
    </submittedName>
</protein>
<keyword evidence="12" id="KW-1185">Reference proteome</keyword>
<dbReference type="InterPro" id="IPR040423">
    <property type="entry name" value="PEA_transferase"/>
</dbReference>
<dbReference type="GO" id="GO:0009244">
    <property type="term" value="P:lipopolysaccharide core region biosynthetic process"/>
    <property type="evidence" value="ECO:0007669"/>
    <property type="project" value="TreeGrafter"/>
</dbReference>
<dbReference type="PANTHER" id="PTHR30443">
    <property type="entry name" value="INNER MEMBRANE PROTEIN"/>
    <property type="match status" value="1"/>
</dbReference>
<feature type="transmembrane region" description="Helical" evidence="8">
    <location>
        <begin position="78"/>
        <end position="97"/>
    </location>
</feature>
<evidence type="ECO:0000256" key="4">
    <source>
        <dbReference type="ARBA" id="ARBA00022679"/>
    </source>
</evidence>
<dbReference type="Pfam" id="PF00884">
    <property type="entry name" value="Sulfatase"/>
    <property type="match status" value="1"/>
</dbReference>
<accession>A0A0J5S3S9</accession>
<evidence type="ECO:0000256" key="7">
    <source>
        <dbReference type="ARBA" id="ARBA00023136"/>
    </source>
</evidence>
<sequence length="544" mass="62203">MTFLRFRLSSTSLIGLVSLYFALVLNYPFYAKILSLQPLTFSAQDAFLLTVPLFVFFVLNACFQLLALPWLHKIVMPLLLIISATISYNALFFDVYFTRDMLTNVMQTTLAESSRLITLPFVLWVGLFGGIPALLYLSVKVHYRPWLKEIAYRFAAIMLSALVLVGIGTLFYQDYASFSRNNKTITALIVPSNFIGAGISKYKRWLRNNTPHQQIDQNAAQAKPDSYRHITVIVMGETTRAQNWGLNGYSRQTTPLLAKRGDQIINFRNVESCDTFTAGSVPCLFSNMDRANYDALKAEKSDTILDILQRSGVEVVWLDNDTGCKGVCDRVPYKDVTALNLPEFCRNGECLDNILLPELDRVLAENERTGKDIVVVLHTMGSHGPTYYERYSPEFRYFSPTCDTNEINRCTKAELVNTYDNSIIYIDQFIDKVIQRLEYRDDVEGSVIYLSDHGESLGEKGIYLHSTPRSIAPEVQTKVPMVMWFNSRWWQNEGIDFNCLTQNARTKPYSHDNFYSTIYGIMDMETRNTSYRAEMDIVGQCKKR</sequence>
<feature type="domain" description="Sulfatase N-terminal" evidence="9">
    <location>
        <begin position="231"/>
        <end position="523"/>
    </location>
</feature>
<dbReference type="PATRIC" id="fig|67855.3.peg.1229"/>
<dbReference type="Pfam" id="PF08019">
    <property type="entry name" value="EptA_B_N"/>
    <property type="match status" value="1"/>
</dbReference>
<dbReference type="EMBL" id="JWIZ01000034">
    <property type="protein sequence ID" value="KMK51452.1"/>
    <property type="molecule type" value="Genomic_DNA"/>
</dbReference>
<evidence type="ECO:0000256" key="1">
    <source>
        <dbReference type="ARBA" id="ARBA00004429"/>
    </source>
</evidence>
<feature type="transmembrane region" description="Helical" evidence="8">
    <location>
        <begin position="150"/>
        <end position="172"/>
    </location>
</feature>
<keyword evidence="5 8" id="KW-0812">Transmembrane</keyword>
<evidence type="ECO:0000313" key="12">
    <source>
        <dbReference type="Proteomes" id="UP000036270"/>
    </source>
</evidence>
<feature type="transmembrane region" description="Helical" evidence="8">
    <location>
        <begin position="117"/>
        <end position="138"/>
    </location>
</feature>
<dbReference type="AlphaFoldDB" id="A0A0J5S3S9"/>
<evidence type="ECO:0000256" key="3">
    <source>
        <dbReference type="ARBA" id="ARBA00022519"/>
    </source>
</evidence>
<dbReference type="Gene3D" id="3.40.720.10">
    <property type="entry name" value="Alkaline Phosphatase, subunit A"/>
    <property type="match status" value="1"/>
</dbReference>
<evidence type="ECO:0000259" key="9">
    <source>
        <dbReference type="Pfam" id="PF00884"/>
    </source>
</evidence>
<feature type="transmembrane region" description="Helical" evidence="8">
    <location>
        <begin position="12"/>
        <end position="31"/>
    </location>
</feature>
<dbReference type="NCBIfam" id="NF028537">
    <property type="entry name" value="P_eth_NH2_trans"/>
    <property type="match status" value="1"/>
</dbReference>
<keyword evidence="7 8" id="KW-0472">Membrane</keyword>
<evidence type="ECO:0000256" key="5">
    <source>
        <dbReference type="ARBA" id="ARBA00022692"/>
    </source>
</evidence>
<dbReference type="InterPro" id="IPR012549">
    <property type="entry name" value="EptA-like_N"/>
</dbReference>
<keyword evidence="6 8" id="KW-1133">Transmembrane helix</keyword>
<evidence type="ECO:0000256" key="8">
    <source>
        <dbReference type="SAM" id="Phobius"/>
    </source>
</evidence>
<feature type="domain" description="Phosphoethanolamine transferase N-terminal" evidence="10">
    <location>
        <begin position="55"/>
        <end position="204"/>
    </location>
</feature>
<comment type="caution">
    <text evidence="11">The sequence shown here is derived from an EMBL/GenBank/DDBJ whole genome shotgun (WGS) entry which is preliminary data.</text>
</comment>
<keyword evidence="3" id="KW-0997">Cell inner membrane</keyword>
<name>A0A0J5S3S9_9PAST</name>
<dbReference type="InterPro" id="IPR000917">
    <property type="entry name" value="Sulfatase_N"/>
</dbReference>
<keyword evidence="4" id="KW-0808">Transferase</keyword>
<evidence type="ECO:0000313" key="11">
    <source>
        <dbReference type="EMBL" id="KMK51452.1"/>
    </source>
</evidence>
<evidence type="ECO:0000256" key="6">
    <source>
        <dbReference type="ARBA" id="ARBA00022989"/>
    </source>
</evidence>
<organism evidence="11 12">
    <name type="scientific">Muribacter muris</name>
    <dbReference type="NCBI Taxonomy" id="67855"/>
    <lineage>
        <taxon>Bacteria</taxon>
        <taxon>Pseudomonadati</taxon>
        <taxon>Pseudomonadota</taxon>
        <taxon>Gammaproteobacteria</taxon>
        <taxon>Pasteurellales</taxon>
        <taxon>Pasteurellaceae</taxon>
        <taxon>Muribacter</taxon>
    </lineage>
</organism>
<comment type="subcellular location">
    <subcellularLocation>
        <location evidence="1">Cell inner membrane</location>
        <topology evidence="1">Multi-pass membrane protein</topology>
    </subcellularLocation>
</comment>
<dbReference type="InterPro" id="IPR058130">
    <property type="entry name" value="PEA_transf_C"/>
</dbReference>